<proteinExistence type="predicted"/>
<keyword evidence="4" id="KW-0408">Iron</keyword>
<dbReference type="GO" id="GO:0051537">
    <property type="term" value="F:2 iron, 2 sulfur cluster binding"/>
    <property type="evidence" value="ECO:0007669"/>
    <property type="project" value="UniProtKB-KW"/>
</dbReference>
<dbReference type="Pfam" id="PF00355">
    <property type="entry name" value="Rieske"/>
    <property type="match status" value="1"/>
</dbReference>
<feature type="domain" description="Rieske" evidence="6">
    <location>
        <begin position="20"/>
        <end position="120"/>
    </location>
</feature>
<dbReference type="InterPro" id="IPR044043">
    <property type="entry name" value="VanA_C_cat"/>
</dbReference>
<dbReference type="SUPFAM" id="SSF50022">
    <property type="entry name" value="ISP domain"/>
    <property type="match status" value="1"/>
</dbReference>
<evidence type="ECO:0000313" key="7">
    <source>
        <dbReference type="EMBL" id="KWF28884.1"/>
    </source>
</evidence>
<protein>
    <submittedName>
        <fullName evidence="7">2Fe-2S ferredoxin</fullName>
    </submittedName>
</protein>
<keyword evidence="1" id="KW-0001">2Fe-2S</keyword>
<dbReference type="Pfam" id="PF19112">
    <property type="entry name" value="VanA_C"/>
    <property type="match status" value="1"/>
</dbReference>
<evidence type="ECO:0000256" key="3">
    <source>
        <dbReference type="ARBA" id="ARBA00023002"/>
    </source>
</evidence>
<organism evidence="7 8">
    <name type="scientific">Burkholderia pseudomultivorans</name>
    <dbReference type="NCBI Taxonomy" id="1207504"/>
    <lineage>
        <taxon>Bacteria</taxon>
        <taxon>Pseudomonadati</taxon>
        <taxon>Pseudomonadota</taxon>
        <taxon>Betaproteobacteria</taxon>
        <taxon>Burkholderiales</taxon>
        <taxon>Burkholderiaceae</taxon>
        <taxon>Burkholderia</taxon>
        <taxon>Burkholderia cepacia complex</taxon>
    </lineage>
</organism>
<evidence type="ECO:0000256" key="5">
    <source>
        <dbReference type="ARBA" id="ARBA00023014"/>
    </source>
</evidence>
<evidence type="ECO:0000256" key="1">
    <source>
        <dbReference type="ARBA" id="ARBA00022714"/>
    </source>
</evidence>
<comment type="caution">
    <text evidence="7">The sequence shown here is derived from an EMBL/GenBank/DDBJ whole genome shotgun (WGS) entry which is preliminary data.</text>
</comment>
<evidence type="ECO:0000259" key="6">
    <source>
        <dbReference type="PROSITE" id="PS51296"/>
    </source>
</evidence>
<dbReference type="CDD" id="cd08878">
    <property type="entry name" value="RHO_alpha_C_DMO-like"/>
    <property type="match status" value="1"/>
</dbReference>
<keyword evidence="5" id="KW-0411">Iron-sulfur</keyword>
<dbReference type="AlphaFoldDB" id="A0A132EF21"/>
<dbReference type="Proteomes" id="UP000062912">
    <property type="component" value="Unassembled WGS sequence"/>
</dbReference>
<reference evidence="7 8" key="1">
    <citation type="submission" date="2015-11" db="EMBL/GenBank/DDBJ databases">
        <title>Expanding the genomic diversity of Burkholderia species for the development of highly accurate diagnostics.</title>
        <authorList>
            <person name="Sahl J."/>
            <person name="Keim P."/>
            <person name="Wagner D."/>
        </authorList>
    </citation>
    <scope>NUCLEOTIDE SEQUENCE [LARGE SCALE GENOMIC DNA]</scope>
    <source>
        <strain evidence="7 8">MSMB368WGS</strain>
    </source>
</reference>
<keyword evidence="2" id="KW-0479">Metal-binding</keyword>
<dbReference type="SUPFAM" id="SSF55961">
    <property type="entry name" value="Bet v1-like"/>
    <property type="match status" value="1"/>
</dbReference>
<sequence>MAPHTSQEINSPIFPANRWWVAALASELADQPVARTLLGRPVVLFRLPSGEVGALEDRCCHKSLPLSCGSLEPRGLRCGYHGLLFDRDGACVEIPGQDRIPASACVASYPVREQDAIVWIWIGDAANREPTCAPPSYSFHSDPRYRFGGGNYHYDAPYQLIHDNLMDLSHLGYVHLKTIGGNAALHMGAETRVSSEGDTVKLVRRMPDSDPPPTYTAAWPFAGRVDRWQEIEFHVSHIRIWTGAMDAGTGDLADPARGGFHMRGFHGITPETETTTHYFWTIATNPQSDVERVARTVIEQSAATFDEDKTVIEAQYRNQLRFPDRRQIDIHVDAGPNRARRVIERLLLQPAHAA</sequence>
<gene>
    <name evidence="7" type="ORF">WT56_18585</name>
</gene>
<dbReference type="InterPro" id="IPR036922">
    <property type="entry name" value="Rieske_2Fe-2S_sf"/>
</dbReference>
<evidence type="ECO:0000256" key="4">
    <source>
        <dbReference type="ARBA" id="ARBA00023004"/>
    </source>
</evidence>
<name>A0A132EF21_9BURK</name>
<evidence type="ECO:0000256" key="2">
    <source>
        <dbReference type="ARBA" id="ARBA00022723"/>
    </source>
</evidence>
<dbReference type="InterPro" id="IPR050584">
    <property type="entry name" value="Cholesterol_7-desaturase"/>
</dbReference>
<dbReference type="GO" id="GO:0046872">
    <property type="term" value="F:metal ion binding"/>
    <property type="evidence" value="ECO:0007669"/>
    <property type="project" value="UniProtKB-KW"/>
</dbReference>
<dbReference type="EMBL" id="LPJR01000033">
    <property type="protein sequence ID" value="KWF28884.1"/>
    <property type="molecule type" value="Genomic_DNA"/>
</dbReference>
<dbReference type="PANTHER" id="PTHR21266">
    <property type="entry name" value="IRON-SULFUR DOMAIN CONTAINING PROTEIN"/>
    <property type="match status" value="1"/>
</dbReference>
<keyword evidence="3" id="KW-0560">Oxidoreductase</keyword>
<dbReference type="InterPro" id="IPR017941">
    <property type="entry name" value="Rieske_2Fe-2S"/>
</dbReference>
<evidence type="ECO:0000313" key="8">
    <source>
        <dbReference type="Proteomes" id="UP000062912"/>
    </source>
</evidence>
<dbReference type="OrthoDB" id="9790995at2"/>
<accession>A0A132EF21</accession>
<dbReference type="GO" id="GO:0016491">
    <property type="term" value="F:oxidoreductase activity"/>
    <property type="evidence" value="ECO:0007669"/>
    <property type="project" value="UniProtKB-KW"/>
</dbReference>
<dbReference type="Gene3D" id="2.102.10.10">
    <property type="entry name" value="Rieske [2Fe-2S] iron-sulphur domain"/>
    <property type="match status" value="1"/>
</dbReference>
<dbReference type="Gene3D" id="3.90.380.10">
    <property type="entry name" value="Naphthalene 1,2-dioxygenase Alpha Subunit, Chain A, domain 1"/>
    <property type="match status" value="1"/>
</dbReference>
<dbReference type="RefSeq" id="WP_060242790.1">
    <property type="nucleotide sequence ID" value="NZ_LPJR01000033.1"/>
</dbReference>
<dbReference type="PROSITE" id="PS51296">
    <property type="entry name" value="RIESKE"/>
    <property type="match status" value="1"/>
</dbReference>
<dbReference type="PANTHER" id="PTHR21266:SF60">
    <property type="entry name" value="3-KETOSTEROID-9-ALPHA-MONOOXYGENASE, OXYGENASE COMPONENT"/>
    <property type="match status" value="1"/>
</dbReference>